<dbReference type="PANTHER" id="PTHR36450:SF1">
    <property type="entry name" value="THIOREDOXIN"/>
    <property type="match status" value="1"/>
</dbReference>
<dbReference type="Gene3D" id="3.40.30.10">
    <property type="entry name" value="Glutaredoxin"/>
    <property type="match status" value="1"/>
</dbReference>
<dbReference type="SUPFAM" id="SSF52833">
    <property type="entry name" value="Thioredoxin-like"/>
    <property type="match status" value="1"/>
</dbReference>
<dbReference type="PANTHER" id="PTHR36450">
    <property type="entry name" value="THIOREDOXIN"/>
    <property type="match status" value="1"/>
</dbReference>
<gene>
    <name evidence="2" type="ORF">A3K52_00695</name>
</gene>
<reference evidence="2 3" key="1">
    <citation type="journal article" date="2016" name="Nat. Commun.">
        <title>Thousands of microbial genomes shed light on interconnected biogeochemical processes in an aquifer system.</title>
        <authorList>
            <person name="Anantharaman K."/>
            <person name="Brown C.T."/>
            <person name="Hug L.A."/>
            <person name="Sharon I."/>
            <person name="Castelle C.J."/>
            <person name="Probst A.J."/>
            <person name="Thomas B.C."/>
            <person name="Singh A."/>
            <person name="Wilkins M.J."/>
            <person name="Karaoz U."/>
            <person name="Brodie E.L."/>
            <person name="Williams K.H."/>
            <person name="Hubbard S.S."/>
            <person name="Banfield J.F."/>
        </authorList>
    </citation>
    <scope>NUCLEOTIDE SEQUENCE [LARGE SCALE GENOMIC DNA]</scope>
</reference>
<dbReference type="InterPro" id="IPR012336">
    <property type="entry name" value="Thioredoxin-like_fold"/>
</dbReference>
<evidence type="ECO:0000313" key="3">
    <source>
        <dbReference type="Proteomes" id="UP000177050"/>
    </source>
</evidence>
<proteinExistence type="predicted"/>
<evidence type="ECO:0000259" key="1">
    <source>
        <dbReference type="Pfam" id="PF13192"/>
    </source>
</evidence>
<dbReference type="Pfam" id="PF13192">
    <property type="entry name" value="Thioredoxin_3"/>
    <property type="match status" value="1"/>
</dbReference>
<sequence length="98" mass="10354">MKIQVLGSGCPTCKKLYEITQKAVGEMGLKEKVEYLSGAEGMQALIEIGSMTSPVLAVNGTVVMTGFTQDMDKIKKVINKGMKVKNETSKCGCGGGCC</sequence>
<comment type="caution">
    <text evidence="2">The sequence shown here is derived from an EMBL/GenBank/DDBJ whole genome shotgun (WGS) entry which is preliminary data.</text>
</comment>
<feature type="domain" description="Thioredoxin-like fold" evidence="1">
    <location>
        <begin position="1"/>
        <end position="78"/>
    </location>
</feature>
<dbReference type="Proteomes" id="UP000177050">
    <property type="component" value="Unassembled WGS sequence"/>
</dbReference>
<dbReference type="AlphaFoldDB" id="A0A1F7KZQ0"/>
<dbReference type="InterPro" id="IPR036249">
    <property type="entry name" value="Thioredoxin-like_sf"/>
</dbReference>
<organism evidence="2 3">
    <name type="scientific">Candidatus Roizmanbacteria bacterium RIFOXYD1_FULL_38_12</name>
    <dbReference type="NCBI Taxonomy" id="1802093"/>
    <lineage>
        <taxon>Bacteria</taxon>
        <taxon>Candidatus Roizmaniibacteriota</taxon>
    </lineage>
</organism>
<evidence type="ECO:0000313" key="2">
    <source>
        <dbReference type="EMBL" id="OGK73301.1"/>
    </source>
</evidence>
<protein>
    <recommendedName>
        <fullName evidence="1">Thioredoxin-like fold domain-containing protein</fullName>
    </recommendedName>
</protein>
<dbReference type="InterPro" id="IPR005243">
    <property type="entry name" value="THIRX-like_proc"/>
</dbReference>
<name>A0A1F7KZQ0_9BACT</name>
<accession>A0A1F7KZQ0</accession>
<dbReference type="EMBL" id="MGBR01000001">
    <property type="protein sequence ID" value="OGK73301.1"/>
    <property type="molecule type" value="Genomic_DNA"/>
</dbReference>